<accession>A0A1J9VYB6</accession>
<dbReference type="AlphaFoldDB" id="A0A1J9VYB6"/>
<dbReference type="Proteomes" id="UP000182788">
    <property type="component" value="Unassembled WGS sequence"/>
</dbReference>
<comment type="caution">
    <text evidence="1">The sequence shown here is derived from an EMBL/GenBank/DDBJ whole genome shotgun (WGS) entry which is preliminary data.</text>
</comment>
<gene>
    <name evidence="1" type="ORF">BAU28_26530</name>
</gene>
<reference evidence="1 2" key="1">
    <citation type="submission" date="2016-06" db="EMBL/GenBank/DDBJ databases">
        <title>First insights into the genetic diversity and population structure of in the Bacillus cereus group bacteria from diverse marine environments.</title>
        <authorList>
            <person name="Liu Y."/>
            <person name="Lai Q."/>
            <person name="Shao Z."/>
        </authorList>
    </citation>
    <scope>NUCLEOTIDE SEQUENCE [LARGE SCALE GENOMIC DNA]</scope>
    <source>
        <strain evidence="1 2">NH24A2</strain>
    </source>
</reference>
<dbReference type="EMBL" id="MAOI01000041">
    <property type="protein sequence ID" value="OJD81375.1"/>
    <property type="molecule type" value="Genomic_DNA"/>
</dbReference>
<sequence>MEYEQVIIETSKSIYRYFLKIGLTPHTHQANILKCPQNENFIFSYVSMRIQFIFFRFGEHLIS</sequence>
<proteinExistence type="predicted"/>
<organism evidence="1 2">
    <name type="scientific">Bacillus paramycoides</name>
    <dbReference type="NCBI Taxonomy" id="2026194"/>
    <lineage>
        <taxon>Bacteria</taxon>
        <taxon>Bacillati</taxon>
        <taxon>Bacillota</taxon>
        <taxon>Bacilli</taxon>
        <taxon>Bacillales</taxon>
        <taxon>Bacillaceae</taxon>
        <taxon>Bacillus</taxon>
        <taxon>Bacillus cereus group</taxon>
    </lineage>
</organism>
<evidence type="ECO:0000313" key="2">
    <source>
        <dbReference type="Proteomes" id="UP000182788"/>
    </source>
</evidence>
<name>A0A1J9VYB6_9BACI</name>
<protein>
    <submittedName>
        <fullName evidence="1">Uncharacterized protein</fullName>
    </submittedName>
</protein>
<evidence type="ECO:0000313" key="1">
    <source>
        <dbReference type="EMBL" id="OJD81375.1"/>
    </source>
</evidence>